<dbReference type="Pfam" id="PF21073">
    <property type="entry name" value="GDH_HM1"/>
    <property type="match status" value="1"/>
</dbReference>
<dbReference type="InterPro" id="IPR048381">
    <property type="entry name" value="GDH_C"/>
</dbReference>
<dbReference type="SUPFAM" id="SSF53223">
    <property type="entry name" value="Aminoacid dehydrogenase-like, N-terminal domain"/>
    <property type="match status" value="1"/>
</dbReference>
<dbReference type="RefSeq" id="WP_121483915.1">
    <property type="nucleotide sequence ID" value="NZ_QQXL01000001.1"/>
</dbReference>
<comment type="caution">
    <text evidence="6">The sequence shown here is derived from an EMBL/GenBank/DDBJ whole genome shotgun (WGS) entry which is preliminary data.</text>
</comment>
<dbReference type="InterPro" id="IPR049056">
    <property type="entry name" value="NAD_Glu_DH_HM3"/>
</dbReference>
<feature type="domain" description="NAD-glutamate dehydrogenase ACT2" evidence="4">
    <location>
        <begin position="403"/>
        <end position="493"/>
    </location>
</feature>
<dbReference type="InterPro" id="IPR028971">
    <property type="entry name" value="NAD-GDH_cat"/>
</dbReference>
<dbReference type="InterPro" id="IPR046346">
    <property type="entry name" value="Aminoacid_DH-like_N_sf"/>
</dbReference>
<feature type="domain" description="NAD-specific glutamate dehydrogenase C-terminal" evidence="2">
    <location>
        <begin position="1268"/>
        <end position="1602"/>
    </location>
</feature>
<dbReference type="InterPro" id="IPR049059">
    <property type="entry name" value="NAD_Glu_DH_HM1"/>
</dbReference>
<keyword evidence="7" id="KW-1185">Reference proteome</keyword>
<dbReference type="Pfam" id="PF05088">
    <property type="entry name" value="Bac_GDH_CD"/>
    <property type="match status" value="1"/>
</dbReference>
<dbReference type="InterPro" id="IPR049062">
    <property type="entry name" value="NAD_Glu_DH_ACT2"/>
</dbReference>
<dbReference type="GO" id="GO:0006538">
    <property type="term" value="P:L-glutamate catabolic process"/>
    <property type="evidence" value="ECO:0007669"/>
    <property type="project" value="InterPro"/>
</dbReference>
<dbReference type="Pfam" id="PF21074">
    <property type="entry name" value="GDH_C"/>
    <property type="match status" value="1"/>
</dbReference>
<evidence type="ECO:0000259" key="1">
    <source>
        <dbReference type="Pfam" id="PF05088"/>
    </source>
</evidence>
<gene>
    <name evidence="6" type="ORF">DWQ67_02095</name>
</gene>
<evidence type="ECO:0000259" key="2">
    <source>
        <dbReference type="Pfam" id="PF21074"/>
    </source>
</evidence>
<dbReference type="Gene3D" id="3.40.50.720">
    <property type="entry name" value="NAD(P)-binding Rossmann-like Domain"/>
    <property type="match status" value="1"/>
</dbReference>
<evidence type="ECO:0000259" key="3">
    <source>
        <dbReference type="Pfam" id="PF21075"/>
    </source>
</evidence>
<proteinExistence type="predicted"/>
<evidence type="ECO:0000259" key="5">
    <source>
        <dbReference type="Pfam" id="PF21077"/>
    </source>
</evidence>
<dbReference type="PIRSF" id="PIRSF036761">
    <property type="entry name" value="GDH_Mll4104"/>
    <property type="match status" value="1"/>
</dbReference>
<organism evidence="6 7">
    <name type="scientific">Galactobacter caseinivorans</name>
    <dbReference type="NCBI Taxonomy" id="2676123"/>
    <lineage>
        <taxon>Bacteria</taxon>
        <taxon>Bacillati</taxon>
        <taxon>Actinomycetota</taxon>
        <taxon>Actinomycetes</taxon>
        <taxon>Micrococcales</taxon>
        <taxon>Micrococcaceae</taxon>
        <taxon>Galactobacter</taxon>
    </lineage>
</organism>
<dbReference type="PANTHER" id="PTHR43403:SF1">
    <property type="entry name" value="NAD-SPECIFIC GLUTAMATE DEHYDROGENASE"/>
    <property type="match status" value="1"/>
</dbReference>
<dbReference type="Pfam" id="PF21078">
    <property type="entry name" value="GDH_HM3"/>
    <property type="match status" value="1"/>
</dbReference>
<reference evidence="6 7" key="1">
    <citation type="submission" date="2018-07" db="EMBL/GenBank/DDBJ databases">
        <title>Arthrobacter sp. nov., isolated from raw cow's milk with high bacterial count.</title>
        <authorList>
            <person name="Hahne J."/>
            <person name="Isele D."/>
            <person name="Lipski A."/>
        </authorList>
    </citation>
    <scope>NUCLEOTIDE SEQUENCE [LARGE SCALE GENOMIC DNA]</scope>
    <source>
        <strain evidence="6 7">JZ R-183</strain>
    </source>
</reference>
<protein>
    <submittedName>
        <fullName evidence="6">NAD-glutamate dehydrogenase</fullName>
    </submittedName>
</protein>
<dbReference type="Pfam" id="PF21076">
    <property type="entry name" value="GDH_ACT2"/>
    <property type="match status" value="1"/>
</dbReference>
<dbReference type="InterPro" id="IPR036291">
    <property type="entry name" value="NAD(P)-bd_dom_sf"/>
</dbReference>
<dbReference type="GO" id="GO:0004352">
    <property type="term" value="F:glutamate dehydrogenase (NAD+) activity"/>
    <property type="evidence" value="ECO:0007669"/>
    <property type="project" value="InterPro"/>
</dbReference>
<dbReference type="InterPro" id="IPR007780">
    <property type="entry name" value="NAD_Glu_DH_bac"/>
</dbReference>
<evidence type="ECO:0000313" key="6">
    <source>
        <dbReference type="EMBL" id="RKW71652.1"/>
    </source>
</evidence>
<dbReference type="EMBL" id="QQXL01000001">
    <property type="protein sequence ID" value="RKW71652.1"/>
    <property type="molecule type" value="Genomic_DNA"/>
</dbReference>
<evidence type="ECO:0000259" key="4">
    <source>
        <dbReference type="Pfam" id="PF21076"/>
    </source>
</evidence>
<dbReference type="Proteomes" id="UP000273119">
    <property type="component" value="Unassembled WGS sequence"/>
</dbReference>
<dbReference type="InterPro" id="IPR024727">
    <property type="entry name" value="NAD_Glu_DH_N_ACT1"/>
</dbReference>
<sequence>MNESGSGLSQSLSAPVVKDDLVHTYYRHLDPEDRAERTGEELHRRVEAHVGVGTLRAAKSANVQVHVGDATTVVYVVTDDMPFLVDSVTNGVLRHTRDLGIVLHPTFVVQRSDADGTLVGIKPVPAAGPVASGDTAALTSLDVVNAPAGAHSVIESWIAIEIQDRLDDDAAEQLSADVASVLEDVRIAVSDWQPMRAKAHAIAAEIRTGHMPVRPEESAEAAEMLDWLDDGNFTFLGYREYQLSQVDGLDLLQPVEGSGLGLMRRADGTPRELTGIRRQRAREARVLVLTTANRRSTVHRNVYLDYVGVKSFDAEGNVTGERRFIGLFSSSALAAPVRTVPVVRTKVSQVLAESGFPDDSHTGKDMLTILETYPREELFQTDVATLSETVAGILHLQERRRTRIFLREDIYGRFVSAIVFIPRDRYTTPVRLRVEEELRSTFDAASMDYELRMSESALVRLYYRIRVSGTNTVQTVDRAELEGRLSRAVRSWSEGVTEAFRERLEAGEAVTEADRWAEAFPADYRVVYEVEDALEDARRFEALGDPSKEGIALCLVPDADGSGLDARLKLYLTEAEPLSRILPVLHALGLDVRDERPYSVTPSDGRSFFLYDLGVRVPEGVDVAAIAPLVESAYRAVLGGRSESDALQALVVAQSFDWRQVAMLRAYVRYLRQLGVPTTQTFAAQTLLRYPDVAAALVGLFEASFDPSVPESEREARVAARQADLSAGLEEVGTLDADRFVRRVAAVMDATLRTNFYQNHGRMAFKLSTRQIEEAPLPRPKFEIWVYSPMVEGVHLRFGEVARGGLRWSDRAEDFRTEILGLVKAQTVKNAVIVPTGAKGGFFAKQLPDPAEDRGAWMDAGKAAYSEFIRSLLDVTDNLVTDASGEERVLAPSDVVRRDADDTYLVVAADKGTASFSDLANSLAAERNFWLGDAFASGGSVGYDHKAMGITARGAWESVKRHFFELGTDTQTEDFTMVGIGDMSGDVFGNGLLRSRHTKLVAAFDHRHIFVDPTPDAEASFDERLRLFELPRSSWADYNTALISTGGGVFPRDAKSVPISAQMREVLGLAQSVERLSPPELIRAVLQAPVDLLYNGGVGTYVKAADESDAEVGDRANDSIRINGSQLRVRVVGEGGNLGMTQRGRIEAAMAGILINTDAIDNSAGVDCSDHEVNIKIPVDRLVREGVLPAEERAAMLHSMTDDVARLVLKDNFDQNVLLVNEKQDPGLWGPSQERLMSFLEAEADLDRELEFLPSTEEFEERQAAGGRLTTPELSVMVAYAKIQLATALTRSDLPDDPALEQVVSVYFPPTLAERYGPALQTHPLRREIIATVVANDVVNLGGASYVFRAMEETGAIESEVVRAFLSLRRIYRLNEYVDAVNALPASFPTEHWVRLHTDLRRLLDRTTRWFVEHQASGKSVDEAIERYEAPVQSLLTQLPSFLRGGDAERVGGWNESALAWGLSPELAARWSHQFESYALLDIVEIATRTSTDAAEVAGLYYAAYERFEVDSLLDRITLLPRSDRWQTLARAALRDDLYGTIADLTATVLAEEEEKDPQKRLDAWQEHHADRLVRVSRTFAEVMSEGQNDMASLSVALRLLRSIVRL</sequence>
<dbReference type="Pfam" id="PF21075">
    <property type="entry name" value="GDH_ACT1"/>
    <property type="match status" value="1"/>
</dbReference>
<dbReference type="PANTHER" id="PTHR43403">
    <property type="entry name" value="NAD-SPECIFIC GLUTAMATE DEHYDROGENASE"/>
    <property type="match status" value="1"/>
</dbReference>
<name>A0A496PM95_9MICC</name>
<dbReference type="SUPFAM" id="SSF51735">
    <property type="entry name" value="NAD(P)-binding Rossmann-fold domains"/>
    <property type="match status" value="1"/>
</dbReference>
<dbReference type="Pfam" id="PF21077">
    <property type="entry name" value="GDH_ACT3"/>
    <property type="match status" value="1"/>
</dbReference>
<feature type="domain" description="NAD-glutamate dehydrogenase N-terminal ACT1" evidence="3">
    <location>
        <begin position="22"/>
        <end position="177"/>
    </location>
</feature>
<feature type="domain" description="NAD-glutamate dehydrogenase catalytic" evidence="1">
    <location>
        <begin position="726"/>
        <end position="1220"/>
    </location>
</feature>
<accession>A0A496PM95</accession>
<dbReference type="GO" id="GO:0004069">
    <property type="term" value="F:L-aspartate:2-oxoglutarate aminotransferase activity"/>
    <property type="evidence" value="ECO:0007669"/>
    <property type="project" value="InterPro"/>
</dbReference>
<feature type="domain" description="NAD-glutamate dehydrogenase ACT3" evidence="5">
    <location>
        <begin position="564"/>
        <end position="623"/>
    </location>
</feature>
<dbReference type="InterPro" id="IPR049064">
    <property type="entry name" value="NAD_Glu_DH_ACT3"/>
</dbReference>
<evidence type="ECO:0000313" key="7">
    <source>
        <dbReference type="Proteomes" id="UP000273119"/>
    </source>
</evidence>